<dbReference type="InterPro" id="IPR043131">
    <property type="entry name" value="BCAT-like_N"/>
</dbReference>
<evidence type="ECO:0000256" key="3">
    <source>
        <dbReference type="ARBA" id="ARBA00022898"/>
    </source>
</evidence>
<dbReference type="AlphaFoldDB" id="A0A7S2W3Z3"/>
<proteinExistence type="inferred from homology"/>
<comment type="similarity">
    <text evidence="2">Belongs to the class-IV pyridoxal-phosphate-dependent aminotransferase family.</text>
</comment>
<sequence>MFSRGSAKVLTTVKANGFNKSTIAKANTAFFGRRMFSHGGKDDAMKSGVGGAVFGDPKNENIRIYMNTEGTGSGRYVPREQAMVSVFDSGFILGDGVWEGLRMYNGKWLCLDKHLQRLYEACKYMDINIGVSPKELERDLQELVNVNGMKSGCHARLMVTRGEKYTPYQGPAVNKGPATIVCIAEHKPPATIDSPAQQNGIKLHTVHVRRGYADVQDQKLNSHSKINCVTACIAAKKAGADEGLMLDPHGQVATCNSVHFFIVRNGEVWTSGGNYCIPGITRGNILELCRKNGIPAFEKDFSLYECYGAQEAFVTGTFGGITPVSEIDGRQIGCNLYDSWNEDGAIPSFEVGPMTRRLQSLYNDMVIEQCGGL</sequence>
<protein>
    <recommendedName>
        <fullName evidence="5">Aminotransferase class IV</fullName>
    </recommendedName>
</protein>
<evidence type="ECO:0000313" key="4">
    <source>
        <dbReference type="EMBL" id="CAD9664621.1"/>
    </source>
</evidence>
<organism evidence="4">
    <name type="scientific">Mucochytrium quahogii</name>
    <dbReference type="NCBI Taxonomy" id="96639"/>
    <lineage>
        <taxon>Eukaryota</taxon>
        <taxon>Sar</taxon>
        <taxon>Stramenopiles</taxon>
        <taxon>Bigyra</taxon>
        <taxon>Labyrinthulomycetes</taxon>
        <taxon>Thraustochytrida</taxon>
        <taxon>Thraustochytriidae</taxon>
        <taxon>Mucochytrium</taxon>
    </lineage>
</organism>
<dbReference type="GO" id="GO:0008652">
    <property type="term" value="P:amino acid biosynthetic process"/>
    <property type="evidence" value="ECO:0007669"/>
    <property type="project" value="UniProtKB-ARBA"/>
</dbReference>
<evidence type="ECO:0008006" key="5">
    <source>
        <dbReference type="Google" id="ProtNLM"/>
    </source>
</evidence>
<keyword evidence="3" id="KW-0663">Pyridoxal phosphate</keyword>
<evidence type="ECO:0000256" key="1">
    <source>
        <dbReference type="ARBA" id="ARBA00001933"/>
    </source>
</evidence>
<dbReference type="InterPro" id="IPR050571">
    <property type="entry name" value="Class-IV_PLP-Dep_Aminotrnsfr"/>
</dbReference>
<reference evidence="4" key="1">
    <citation type="submission" date="2021-01" db="EMBL/GenBank/DDBJ databases">
        <authorList>
            <person name="Corre E."/>
            <person name="Pelletier E."/>
            <person name="Niang G."/>
            <person name="Scheremetjew M."/>
            <person name="Finn R."/>
            <person name="Kale V."/>
            <person name="Holt S."/>
            <person name="Cochrane G."/>
            <person name="Meng A."/>
            <person name="Brown T."/>
            <person name="Cohen L."/>
        </authorList>
    </citation>
    <scope>NUCLEOTIDE SEQUENCE</scope>
    <source>
        <strain evidence="4">NY070348D</strain>
    </source>
</reference>
<dbReference type="SUPFAM" id="SSF56752">
    <property type="entry name" value="D-aminoacid aminotransferase-like PLP-dependent enzymes"/>
    <property type="match status" value="1"/>
</dbReference>
<dbReference type="GO" id="GO:0046394">
    <property type="term" value="P:carboxylic acid biosynthetic process"/>
    <property type="evidence" value="ECO:0007669"/>
    <property type="project" value="UniProtKB-ARBA"/>
</dbReference>
<name>A0A7S2W3Z3_9STRA</name>
<dbReference type="Gene3D" id="3.30.470.10">
    <property type="match status" value="1"/>
</dbReference>
<dbReference type="Gene3D" id="3.20.10.10">
    <property type="entry name" value="D-amino Acid Aminotransferase, subunit A, domain 2"/>
    <property type="match status" value="1"/>
</dbReference>
<dbReference type="Pfam" id="PF01063">
    <property type="entry name" value="Aminotran_4"/>
    <property type="match status" value="1"/>
</dbReference>
<dbReference type="GO" id="GO:0003824">
    <property type="term" value="F:catalytic activity"/>
    <property type="evidence" value="ECO:0007669"/>
    <property type="project" value="InterPro"/>
</dbReference>
<dbReference type="InterPro" id="IPR001544">
    <property type="entry name" value="Aminotrans_IV"/>
</dbReference>
<accession>A0A7S2W3Z3</accession>
<dbReference type="InterPro" id="IPR043132">
    <property type="entry name" value="BCAT-like_C"/>
</dbReference>
<dbReference type="PANTHER" id="PTHR42743:SF11">
    <property type="entry name" value="AMINODEOXYCHORISMATE LYASE"/>
    <property type="match status" value="1"/>
</dbReference>
<dbReference type="EMBL" id="HBHK01001769">
    <property type="protein sequence ID" value="CAD9664621.1"/>
    <property type="molecule type" value="Transcribed_RNA"/>
</dbReference>
<dbReference type="InterPro" id="IPR036038">
    <property type="entry name" value="Aminotransferase-like"/>
</dbReference>
<dbReference type="FunFam" id="3.20.10.10:FF:000002">
    <property type="entry name" value="D-alanine aminotransferase"/>
    <property type="match status" value="1"/>
</dbReference>
<comment type="cofactor">
    <cofactor evidence="1">
        <name>pyridoxal 5'-phosphate</name>
        <dbReference type="ChEBI" id="CHEBI:597326"/>
    </cofactor>
</comment>
<evidence type="ECO:0000256" key="2">
    <source>
        <dbReference type="ARBA" id="ARBA00009320"/>
    </source>
</evidence>
<dbReference type="PANTHER" id="PTHR42743">
    <property type="entry name" value="AMINO-ACID AMINOTRANSFERASE"/>
    <property type="match status" value="1"/>
</dbReference>
<gene>
    <name evidence="4" type="ORF">QSP1433_LOCUS1085</name>
</gene>